<gene>
    <name evidence="9" type="ORF">SLS62_008052</name>
</gene>
<reference evidence="9 10" key="1">
    <citation type="submission" date="2024-02" db="EMBL/GenBank/DDBJ databases">
        <title>De novo assembly and annotation of 12 fungi associated with fruit tree decline syndrome in Ontario, Canada.</title>
        <authorList>
            <person name="Sulman M."/>
            <person name="Ellouze W."/>
            <person name="Ilyukhin E."/>
        </authorList>
    </citation>
    <scope>NUCLEOTIDE SEQUENCE [LARGE SCALE GENOMIC DNA]</scope>
    <source>
        <strain evidence="9 10">M11/M66-122</strain>
    </source>
</reference>
<evidence type="ECO:0000313" key="9">
    <source>
        <dbReference type="EMBL" id="KAK7750059.1"/>
    </source>
</evidence>
<keyword evidence="3" id="KW-0325">Glycoprotein</keyword>
<evidence type="ECO:0000256" key="3">
    <source>
        <dbReference type="ARBA" id="ARBA00023180"/>
    </source>
</evidence>
<name>A0AAN9UVP3_9PEZI</name>
<feature type="signal peptide" evidence="8">
    <location>
        <begin position="1"/>
        <end position="19"/>
    </location>
</feature>
<evidence type="ECO:0000256" key="7">
    <source>
        <dbReference type="ARBA" id="ARBA00038929"/>
    </source>
</evidence>
<sequence length="136" mass="15515">MMLNNKFAALSSLLAMASARSINSKALIIPAERPAVSRRWDPGFDKVRGVNLGSQFIVEQWMAHDEWTYNMGCGQFEDEWQCVQSLGQEAADTAFAKHWQSWITQDDITKIKSYGLNTVRIPVGYWIKEDLVKDDE</sequence>
<keyword evidence="4" id="KW-0326">Glycosidase</keyword>
<accession>A0AAN9UVP3</accession>
<dbReference type="GO" id="GO:0004338">
    <property type="term" value="F:glucan exo-1,3-beta-glucosidase activity"/>
    <property type="evidence" value="ECO:0007669"/>
    <property type="project" value="UniProtKB-EC"/>
</dbReference>
<protein>
    <recommendedName>
        <fullName evidence="7">glucan 1,3-beta-glucosidase</fullName>
        <ecNumber evidence="7">3.2.1.58</ecNumber>
    </recommendedName>
</protein>
<evidence type="ECO:0000256" key="8">
    <source>
        <dbReference type="SAM" id="SignalP"/>
    </source>
</evidence>
<keyword evidence="5" id="KW-0961">Cell wall biogenesis/degradation</keyword>
<keyword evidence="8" id="KW-0732">Signal</keyword>
<comment type="catalytic activity">
    <reaction evidence="6">
        <text>Successive hydrolysis of beta-D-glucose units from the non-reducing ends of (1-&gt;3)-beta-D-glucans, releasing alpha-glucose.</text>
        <dbReference type="EC" id="3.2.1.58"/>
    </reaction>
</comment>
<dbReference type="PANTHER" id="PTHR31297:SF34">
    <property type="entry name" value="GLUCAN 1,3-BETA-GLUCOSIDASE 2"/>
    <property type="match status" value="1"/>
</dbReference>
<keyword evidence="10" id="KW-1185">Reference proteome</keyword>
<dbReference type="InterPro" id="IPR017853">
    <property type="entry name" value="GH"/>
</dbReference>
<dbReference type="InterPro" id="IPR050386">
    <property type="entry name" value="Glycosyl_hydrolase_5"/>
</dbReference>
<dbReference type="GO" id="GO:0009251">
    <property type="term" value="P:glucan catabolic process"/>
    <property type="evidence" value="ECO:0007669"/>
    <property type="project" value="TreeGrafter"/>
</dbReference>
<dbReference type="GO" id="GO:0071555">
    <property type="term" value="P:cell wall organization"/>
    <property type="evidence" value="ECO:0007669"/>
    <property type="project" value="UniProtKB-KW"/>
</dbReference>
<dbReference type="PANTHER" id="PTHR31297">
    <property type="entry name" value="GLUCAN ENDO-1,6-BETA-GLUCOSIDASE B"/>
    <property type="match status" value="1"/>
</dbReference>
<dbReference type="Gene3D" id="3.20.20.80">
    <property type="entry name" value="Glycosidases"/>
    <property type="match status" value="1"/>
</dbReference>
<keyword evidence="2" id="KW-0378">Hydrolase</keyword>
<evidence type="ECO:0000256" key="1">
    <source>
        <dbReference type="ARBA" id="ARBA00005641"/>
    </source>
</evidence>
<dbReference type="EC" id="3.2.1.58" evidence="7"/>
<evidence type="ECO:0000256" key="5">
    <source>
        <dbReference type="ARBA" id="ARBA00023316"/>
    </source>
</evidence>
<proteinExistence type="inferred from homology"/>
<comment type="similarity">
    <text evidence="1">Belongs to the glycosyl hydrolase 5 (cellulase A) family.</text>
</comment>
<dbReference type="GO" id="GO:0009986">
    <property type="term" value="C:cell surface"/>
    <property type="evidence" value="ECO:0007669"/>
    <property type="project" value="TreeGrafter"/>
</dbReference>
<dbReference type="EMBL" id="JAKJXP020000071">
    <property type="protein sequence ID" value="KAK7750059.1"/>
    <property type="molecule type" value="Genomic_DNA"/>
</dbReference>
<evidence type="ECO:0000256" key="2">
    <source>
        <dbReference type="ARBA" id="ARBA00022801"/>
    </source>
</evidence>
<evidence type="ECO:0000313" key="10">
    <source>
        <dbReference type="Proteomes" id="UP001320420"/>
    </source>
</evidence>
<organism evidence="9 10">
    <name type="scientific">Diatrype stigma</name>
    <dbReference type="NCBI Taxonomy" id="117547"/>
    <lineage>
        <taxon>Eukaryota</taxon>
        <taxon>Fungi</taxon>
        <taxon>Dikarya</taxon>
        <taxon>Ascomycota</taxon>
        <taxon>Pezizomycotina</taxon>
        <taxon>Sordariomycetes</taxon>
        <taxon>Xylariomycetidae</taxon>
        <taxon>Xylariales</taxon>
        <taxon>Diatrypaceae</taxon>
        <taxon>Diatrype</taxon>
    </lineage>
</organism>
<dbReference type="GO" id="GO:0005576">
    <property type="term" value="C:extracellular region"/>
    <property type="evidence" value="ECO:0007669"/>
    <property type="project" value="TreeGrafter"/>
</dbReference>
<feature type="chain" id="PRO_5042899813" description="glucan 1,3-beta-glucosidase" evidence="8">
    <location>
        <begin position="20"/>
        <end position="136"/>
    </location>
</feature>
<comment type="caution">
    <text evidence="9">The sequence shown here is derived from an EMBL/GenBank/DDBJ whole genome shotgun (WGS) entry which is preliminary data.</text>
</comment>
<dbReference type="AlphaFoldDB" id="A0AAN9UVP3"/>
<dbReference type="Proteomes" id="UP001320420">
    <property type="component" value="Unassembled WGS sequence"/>
</dbReference>
<evidence type="ECO:0000256" key="6">
    <source>
        <dbReference type="ARBA" id="ARBA00036824"/>
    </source>
</evidence>
<evidence type="ECO:0000256" key="4">
    <source>
        <dbReference type="ARBA" id="ARBA00023295"/>
    </source>
</evidence>
<dbReference type="SUPFAM" id="SSF51445">
    <property type="entry name" value="(Trans)glycosidases"/>
    <property type="match status" value="1"/>
</dbReference>